<evidence type="ECO:0000313" key="2">
    <source>
        <dbReference type="EMBL" id="KAK9950745.1"/>
    </source>
</evidence>
<dbReference type="EMBL" id="JBEDUW010000001">
    <property type="protein sequence ID" value="KAK9950745.1"/>
    <property type="molecule type" value="Genomic_DNA"/>
</dbReference>
<accession>A0AAW1YPQ5</accession>
<reference evidence="2 3" key="1">
    <citation type="journal article" date="2023" name="G3 (Bethesda)">
        <title>A chromosome-length genome assembly and annotation of blackberry (Rubus argutus, cv. 'Hillquist').</title>
        <authorList>
            <person name="Bruna T."/>
            <person name="Aryal R."/>
            <person name="Dudchenko O."/>
            <person name="Sargent D.J."/>
            <person name="Mead D."/>
            <person name="Buti M."/>
            <person name="Cavallini A."/>
            <person name="Hytonen T."/>
            <person name="Andres J."/>
            <person name="Pham M."/>
            <person name="Weisz D."/>
            <person name="Mascagni F."/>
            <person name="Usai G."/>
            <person name="Natali L."/>
            <person name="Bassil N."/>
            <person name="Fernandez G.E."/>
            <person name="Lomsadze A."/>
            <person name="Armour M."/>
            <person name="Olukolu B."/>
            <person name="Poorten T."/>
            <person name="Britton C."/>
            <person name="Davik J."/>
            <person name="Ashrafi H."/>
            <person name="Aiden E.L."/>
            <person name="Borodovsky M."/>
            <person name="Worthington M."/>
        </authorList>
    </citation>
    <scope>NUCLEOTIDE SEQUENCE [LARGE SCALE GENOMIC DNA]</scope>
    <source>
        <strain evidence="2">PI 553951</strain>
    </source>
</reference>
<protein>
    <submittedName>
        <fullName evidence="2">Uncharacterized protein</fullName>
    </submittedName>
</protein>
<proteinExistence type="predicted"/>
<dbReference type="AlphaFoldDB" id="A0AAW1YPQ5"/>
<sequence>MRHDAAKKYGKNCSSSSSKGQRHGLEAVIRWAQEEQIRLDRAQELVALGFAGDVEAVKRKAVVKKRITAGNCNELPCLPWNCELEIADGLEVTSSCHGGTCDFGGDVCHDCPRVKRSHKAGDRRCLIEA</sequence>
<dbReference type="Proteomes" id="UP001457282">
    <property type="component" value="Unassembled WGS sequence"/>
</dbReference>
<name>A0AAW1YPQ5_RUBAR</name>
<organism evidence="2 3">
    <name type="scientific">Rubus argutus</name>
    <name type="common">Southern blackberry</name>
    <dbReference type="NCBI Taxonomy" id="59490"/>
    <lineage>
        <taxon>Eukaryota</taxon>
        <taxon>Viridiplantae</taxon>
        <taxon>Streptophyta</taxon>
        <taxon>Embryophyta</taxon>
        <taxon>Tracheophyta</taxon>
        <taxon>Spermatophyta</taxon>
        <taxon>Magnoliopsida</taxon>
        <taxon>eudicotyledons</taxon>
        <taxon>Gunneridae</taxon>
        <taxon>Pentapetalae</taxon>
        <taxon>rosids</taxon>
        <taxon>fabids</taxon>
        <taxon>Rosales</taxon>
        <taxon>Rosaceae</taxon>
        <taxon>Rosoideae</taxon>
        <taxon>Rosoideae incertae sedis</taxon>
        <taxon>Rubus</taxon>
    </lineage>
</organism>
<feature type="region of interest" description="Disordered" evidence="1">
    <location>
        <begin position="1"/>
        <end position="20"/>
    </location>
</feature>
<keyword evidence="3" id="KW-1185">Reference proteome</keyword>
<evidence type="ECO:0000256" key="1">
    <source>
        <dbReference type="SAM" id="MobiDB-lite"/>
    </source>
</evidence>
<gene>
    <name evidence="2" type="ORF">M0R45_006217</name>
</gene>
<comment type="caution">
    <text evidence="2">The sequence shown here is derived from an EMBL/GenBank/DDBJ whole genome shotgun (WGS) entry which is preliminary data.</text>
</comment>
<evidence type="ECO:0000313" key="3">
    <source>
        <dbReference type="Proteomes" id="UP001457282"/>
    </source>
</evidence>